<evidence type="ECO:0000313" key="5">
    <source>
        <dbReference type="Proteomes" id="UP000318017"/>
    </source>
</evidence>
<dbReference type="SUPFAM" id="SSF53448">
    <property type="entry name" value="Nucleotide-diphospho-sugar transferases"/>
    <property type="match status" value="1"/>
</dbReference>
<keyword evidence="2 3" id="KW-0548">Nucleotidyltransferase</keyword>
<reference evidence="4 5" key="1">
    <citation type="submission" date="2019-02" db="EMBL/GenBank/DDBJ databases">
        <title>Deep-cultivation of Planctomycetes and their phenomic and genomic characterization uncovers novel biology.</title>
        <authorList>
            <person name="Wiegand S."/>
            <person name="Jogler M."/>
            <person name="Boedeker C."/>
            <person name="Pinto D."/>
            <person name="Vollmers J."/>
            <person name="Rivas-Marin E."/>
            <person name="Kohn T."/>
            <person name="Peeters S.H."/>
            <person name="Heuer A."/>
            <person name="Rast P."/>
            <person name="Oberbeckmann S."/>
            <person name="Bunk B."/>
            <person name="Jeske O."/>
            <person name="Meyerdierks A."/>
            <person name="Storesund J.E."/>
            <person name="Kallscheuer N."/>
            <person name="Luecker S."/>
            <person name="Lage O.M."/>
            <person name="Pohl T."/>
            <person name="Merkel B.J."/>
            <person name="Hornburger P."/>
            <person name="Mueller R.-W."/>
            <person name="Bruemmer F."/>
            <person name="Labrenz M."/>
            <person name="Spormann A.M."/>
            <person name="Op den Camp H."/>
            <person name="Overmann J."/>
            <person name="Amann R."/>
            <person name="Jetten M.S.M."/>
            <person name="Mascher T."/>
            <person name="Medema M.H."/>
            <person name="Devos D.P."/>
            <person name="Kaster A.-K."/>
            <person name="Ovreas L."/>
            <person name="Rohde M."/>
            <person name="Galperin M.Y."/>
            <person name="Jogler C."/>
        </authorList>
    </citation>
    <scope>NUCLEOTIDE SEQUENCE [LARGE SCALE GENOMIC DNA]</scope>
    <source>
        <strain evidence="4 5">Q31a</strain>
    </source>
</reference>
<evidence type="ECO:0000256" key="2">
    <source>
        <dbReference type="ARBA" id="ARBA00022695"/>
    </source>
</evidence>
<dbReference type="Gene3D" id="3.90.550.10">
    <property type="entry name" value="Spore Coat Polysaccharide Biosynthesis Protein SpsA, Chain A"/>
    <property type="match status" value="1"/>
</dbReference>
<dbReference type="PANTHER" id="PTHR32125">
    <property type="entry name" value="2-C-METHYL-D-ERYTHRITOL 4-PHOSPHATE CYTIDYLYLTRANSFERASE, CHLOROPLASTIC"/>
    <property type="match status" value="1"/>
</dbReference>
<dbReference type="EC" id="2.7.7.60" evidence="3"/>
<keyword evidence="1 3" id="KW-0808">Transferase</keyword>
<accession>A0A518G5L8</accession>
<sequence>MNAFAVILAAAGKSSRFASPDQKKVFTNVDSQPMWMHAAHAFAKRADVAQLILVIAAEDQDMFQQQQAAMAARLGVQVVLGGAQRADSVLKGLAAVRADIPFVAIHDAARPCVLDSSIDRVFAAAEASDAAILAIPCSSTLKRADARGCIVETVPRDQLWLAQTPQVFRRTVLEGAYAEHSNPSLATDDASILEATGYPVTIVEDSPQNIKVTTQADLLFVEFTLQSRTS</sequence>
<feature type="site" description="Transition state stabilizer" evidence="3">
    <location>
        <position position="24"/>
    </location>
</feature>
<dbReference type="KEGG" id="ahel:Q31a_21870"/>
<dbReference type="EMBL" id="CP036298">
    <property type="protein sequence ID" value="QDV23878.1"/>
    <property type="molecule type" value="Genomic_DNA"/>
</dbReference>
<dbReference type="GO" id="GO:0050518">
    <property type="term" value="F:2-C-methyl-D-erythritol 4-phosphate cytidylyltransferase activity"/>
    <property type="evidence" value="ECO:0007669"/>
    <property type="project" value="UniProtKB-UniRule"/>
</dbReference>
<feature type="site" description="Positions MEP for the nucleophilic attack" evidence="3">
    <location>
        <position position="211"/>
    </location>
</feature>
<feature type="site" description="Positions MEP for the nucleophilic attack" evidence="3">
    <location>
        <position position="156"/>
    </location>
</feature>
<dbReference type="UniPathway" id="UPA00056">
    <property type="reaction ID" value="UER00093"/>
</dbReference>
<feature type="site" description="Transition state stabilizer" evidence="3">
    <location>
        <position position="16"/>
    </location>
</feature>
<evidence type="ECO:0000256" key="1">
    <source>
        <dbReference type="ARBA" id="ARBA00022679"/>
    </source>
</evidence>
<comment type="pathway">
    <text evidence="3">Isoprenoid biosynthesis; isopentenyl diphosphate biosynthesis via DXP pathway; isopentenyl diphosphate from 1-deoxy-D-xylulose 5-phosphate: step 2/6.</text>
</comment>
<comment type="similarity">
    <text evidence="3">Belongs to the IspD/TarI cytidylyltransferase family. IspD subfamily.</text>
</comment>
<keyword evidence="5" id="KW-1185">Reference proteome</keyword>
<dbReference type="Pfam" id="PF01128">
    <property type="entry name" value="IspD"/>
    <property type="match status" value="1"/>
</dbReference>
<dbReference type="PANTHER" id="PTHR32125:SF4">
    <property type="entry name" value="2-C-METHYL-D-ERYTHRITOL 4-PHOSPHATE CYTIDYLYLTRANSFERASE, CHLOROPLASTIC"/>
    <property type="match status" value="1"/>
</dbReference>
<proteinExistence type="inferred from homology"/>
<keyword evidence="3" id="KW-0414">Isoprene biosynthesis</keyword>
<dbReference type="InterPro" id="IPR050088">
    <property type="entry name" value="IspD/TarI_cytidylyltransf_bact"/>
</dbReference>
<dbReference type="GO" id="GO:0019288">
    <property type="term" value="P:isopentenyl diphosphate biosynthetic process, methylerythritol 4-phosphate pathway"/>
    <property type="evidence" value="ECO:0007669"/>
    <property type="project" value="UniProtKB-UniRule"/>
</dbReference>
<dbReference type="AlphaFoldDB" id="A0A518G5L8"/>
<dbReference type="InterPro" id="IPR034683">
    <property type="entry name" value="IspD/TarI"/>
</dbReference>
<dbReference type="CDD" id="cd02516">
    <property type="entry name" value="CDP-ME_synthetase"/>
    <property type="match status" value="1"/>
</dbReference>
<evidence type="ECO:0000256" key="3">
    <source>
        <dbReference type="HAMAP-Rule" id="MF_00108"/>
    </source>
</evidence>
<dbReference type="InterPro" id="IPR029044">
    <property type="entry name" value="Nucleotide-diphossugar_trans"/>
</dbReference>
<dbReference type="RefSeq" id="WP_197356590.1">
    <property type="nucleotide sequence ID" value="NZ_CP036298.1"/>
</dbReference>
<comment type="function">
    <text evidence="3">Catalyzes the formation of 4-diphosphocytidyl-2-C-methyl-D-erythritol from CTP and 2-C-methyl-D-erythritol 4-phosphate (MEP).</text>
</comment>
<protein>
    <recommendedName>
        <fullName evidence="3">2-C-methyl-D-erythritol 4-phosphate cytidylyltransferase</fullName>
        <ecNumber evidence="3">2.7.7.60</ecNumber>
    </recommendedName>
    <alternativeName>
        <fullName evidence="3">4-diphosphocytidyl-2C-methyl-D-erythritol synthase</fullName>
    </alternativeName>
    <alternativeName>
        <fullName evidence="3">MEP cytidylyltransferase</fullName>
        <shortName evidence="3">MCT</shortName>
    </alternativeName>
</protein>
<dbReference type="Proteomes" id="UP000318017">
    <property type="component" value="Chromosome"/>
</dbReference>
<organism evidence="4 5">
    <name type="scientific">Aureliella helgolandensis</name>
    <dbReference type="NCBI Taxonomy" id="2527968"/>
    <lineage>
        <taxon>Bacteria</taxon>
        <taxon>Pseudomonadati</taxon>
        <taxon>Planctomycetota</taxon>
        <taxon>Planctomycetia</taxon>
        <taxon>Pirellulales</taxon>
        <taxon>Pirellulaceae</taxon>
        <taxon>Aureliella</taxon>
    </lineage>
</organism>
<dbReference type="InterPro" id="IPR001228">
    <property type="entry name" value="IspD"/>
</dbReference>
<name>A0A518G5L8_9BACT</name>
<comment type="catalytic activity">
    <reaction evidence="3">
        <text>2-C-methyl-D-erythritol 4-phosphate + CTP + H(+) = 4-CDP-2-C-methyl-D-erythritol + diphosphate</text>
        <dbReference type="Rhea" id="RHEA:13429"/>
        <dbReference type="ChEBI" id="CHEBI:15378"/>
        <dbReference type="ChEBI" id="CHEBI:33019"/>
        <dbReference type="ChEBI" id="CHEBI:37563"/>
        <dbReference type="ChEBI" id="CHEBI:57823"/>
        <dbReference type="ChEBI" id="CHEBI:58262"/>
        <dbReference type="EC" id="2.7.7.60"/>
    </reaction>
</comment>
<gene>
    <name evidence="3 4" type="primary">ispD</name>
    <name evidence="4" type="ORF">Q31a_21870</name>
</gene>
<dbReference type="NCBIfam" id="TIGR00453">
    <property type="entry name" value="ispD"/>
    <property type="match status" value="1"/>
</dbReference>
<evidence type="ECO:0000313" key="4">
    <source>
        <dbReference type="EMBL" id="QDV23878.1"/>
    </source>
</evidence>
<dbReference type="HAMAP" id="MF_00108">
    <property type="entry name" value="IspD"/>
    <property type="match status" value="1"/>
</dbReference>
<dbReference type="FunFam" id="3.90.550.10:FF:000003">
    <property type="entry name" value="2-C-methyl-D-erythritol 4-phosphate cytidylyltransferase"/>
    <property type="match status" value="1"/>
</dbReference>